<organism evidence="11 12">
    <name type="scientific">Shewanella psychrophila</name>
    <dbReference type="NCBI Taxonomy" id="225848"/>
    <lineage>
        <taxon>Bacteria</taxon>
        <taxon>Pseudomonadati</taxon>
        <taxon>Pseudomonadota</taxon>
        <taxon>Gammaproteobacteria</taxon>
        <taxon>Alteromonadales</taxon>
        <taxon>Shewanellaceae</taxon>
        <taxon>Shewanella</taxon>
    </lineage>
</organism>
<dbReference type="InterPro" id="IPR025713">
    <property type="entry name" value="MotB-like_N_dom"/>
</dbReference>
<evidence type="ECO:0000256" key="2">
    <source>
        <dbReference type="ARBA" id="ARBA00008914"/>
    </source>
</evidence>
<feature type="domain" description="OmpA-like" evidence="10">
    <location>
        <begin position="181"/>
        <end position="299"/>
    </location>
</feature>
<keyword evidence="4 9" id="KW-0812">Transmembrane</keyword>
<evidence type="ECO:0000256" key="4">
    <source>
        <dbReference type="ARBA" id="ARBA00022692"/>
    </source>
</evidence>
<dbReference type="GO" id="GO:0005886">
    <property type="term" value="C:plasma membrane"/>
    <property type="evidence" value="ECO:0007669"/>
    <property type="project" value="UniProtKB-SubCell"/>
</dbReference>
<protein>
    <submittedName>
        <fullName evidence="11">Flagellar motor protein</fullName>
    </submittedName>
</protein>
<dbReference type="STRING" id="225848.Sps_00088"/>
<keyword evidence="5 9" id="KW-1133">Transmembrane helix</keyword>
<dbReference type="AlphaFoldDB" id="A0A1S6HIG9"/>
<evidence type="ECO:0000256" key="8">
    <source>
        <dbReference type="SAM" id="MobiDB-lite"/>
    </source>
</evidence>
<dbReference type="EMBL" id="CP014782">
    <property type="protein sequence ID" value="AQS35309.1"/>
    <property type="molecule type" value="Genomic_DNA"/>
</dbReference>
<sequence>MDGGAEKLMAIKNEPIIIKRRKRTKSKGSHGGAWKVAFADFTLAMMALFMVLWILQIADQQERTLIVQYLKGDMFSDGSINPFDLSQSPSMIDLQGSVALQQAIIPATGTGVERAGQAMHNHIPAGESNPKAGRGPELNSLVPGQFETQSQLEFLAREVNEVITQVNLSANVEIKIVPQGIRILIHDNVHQFMFTRGSSNMTPYFEDLLLALGPLLGKVENKISISGHTDSTPYAGKTFTNWELSSKRALLARRVLEYGGVKRDQVIQVTGMADQVPYINDDPAAAANRRIEMLVLTSAAESQIREMAGLTKKVPDTDSNLSQAKKAAEDNRPRTRYPEQWTTE</sequence>
<evidence type="ECO:0000313" key="11">
    <source>
        <dbReference type="EMBL" id="AQS35309.1"/>
    </source>
</evidence>
<keyword evidence="6 7" id="KW-0472">Membrane</keyword>
<gene>
    <name evidence="11" type="ORF">Sps_00088</name>
</gene>
<keyword evidence="12" id="KW-1185">Reference proteome</keyword>
<dbReference type="Gene3D" id="3.30.1330.60">
    <property type="entry name" value="OmpA-like domain"/>
    <property type="match status" value="1"/>
</dbReference>
<evidence type="ECO:0000313" key="12">
    <source>
        <dbReference type="Proteomes" id="UP000189545"/>
    </source>
</evidence>
<dbReference type="Pfam" id="PF00691">
    <property type="entry name" value="OmpA"/>
    <property type="match status" value="1"/>
</dbReference>
<dbReference type="PROSITE" id="PS51123">
    <property type="entry name" value="OMPA_2"/>
    <property type="match status" value="1"/>
</dbReference>
<evidence type="ECO:0000256" key="9">
    <source>
        <dbReference type="SAM" id="Phobius"/>
    </source>
</evidence>
<keyword evidence="11" id="KW-0969">Cilium</keyword>
<dbReference type="KEGG" id="spsw:Sps_00088"/>
<keyword evidence="11" id="KW-0966">Cell projection</keyword>
<reference evidence="11 12" key="1">
    <citation type="submission" date="2016-03" db="EMBL/GenBank/DDBJ databases">
        <title>Complete genome sequence of Shewanella psychrophila WP2, a deep sea bacterium isolated from west Pacific sediment.</title>
        <authorList>
            <person name="Xu G."/>
            <person name="Jian H."/>
        </authorList>
    </citation>
    <scope>NUCLEOTIDE SEQUENCE [LARGE SCALE GENOMIC DNA]</scope>
    <source>
        <strain evidence="11 12">WP2</strain>
    </source>
</reference>
<evidence type="ECO:0000256" key="1">
    <source>
        <dbReference type="ARBA" id="ARBA00004162"/>
    </source>
</evidence>
<dbReference type="Proteomes" id="UP000189545">
    <property type="component" value="Chromosome"/>
</dbReference>
<dbReference type="Pfam" id="PF13677">
    <property type="entry name" value="MotB_plug"/>
    <property type="match status" value="1"/>
</dbReference>
<name>A0A1S6HIG9_9GAMM</name>
<dbReference type="InterPro" id="IPR036737">
    <property type="entry name" value="OmpA-like_sf"/>
</dbReference>
<evidence type="ECO:0000256" key="7">
    <source>
        <dbReference type="PROSITE-ProRule" id="PRU00473"/>
    </source>
</evidence>
<feature type="region of interest" description="Disordered" evidence="8">
    <location>
        <begin position="310"/>
        <end position="344"/>
    </location>
</feature>
<comment type="similarity">
    <text evidence="2">Belongs to the MotB family.</text>
</comment>
<proteinExistence type="inferred from homology"/>
<feature type="transmembrane region" description="Helical" evidence="9">
    <location>
        <begin position="32"/>
        <end position="55"/>
    </location>
</feature>
<dbReference type="InterPro" id="IPR006665">
    <property type="entry name" value="OmpA-like"/>
</dbReference>
<dbReference type="PANTHER" id="PTHR30329">
    <property type="entry name" value="STATOR ELEMENT OF FLAGELLAR MOTOR COMPLEX"/>
    <property type="match status" value="1"/>
</dbReference>
<dbReference type="PANTHER" id="PTHR30329:SF21">
    <property type="entry name" value="LIPOPROTEIN YIAD-RELATED"/>
    <property type="match status" value="1"/>
</dbReference>
<evidence type="ECO:0000256" key="5">
    <source>
        <dbReference type="ARBA" id="ARBA00022989"/>
    </source>
</evidence>
<evidence type="ECO:0000256" key="6">
    <source>
        <dbReference type="ARBA" id="ARBA00023136"/>
    </source>
</evidence>
<feature type="compositionally biased region" description="Basic and acidic residues" evidence="8">
    <location>
        <begin position="326"/>
        <end position="337"/>
    </location>
</feature>
<comment type="subcellular location">
    <subcellularLocation>
        <location evidence="1">Cell membrane</location>
        <topology evidence="1">Single-pass membrane protein</topology>
    </subcellularLocation>
</comment>
<dbReference type="InterPro" id="IPR050330">
    <property type="entry name" value="Bact_OuterMem_StrucFunc"/>
</dbReference>
<keyword evidence="11" id="KW-0282">Flagellum</keyword>
<dbReference type="SUPFAM" id="SSF103088">
    <property type="entry name" value="OmpA-like"/>
    <property type="match status" value="1"/>
</dbReference>
<evidence type="ECO:0000259" key="10">
    <source>
        <dbReference type="PROSITE" id="PS51123"/>
    </source>
</evidence>
<evidence type="ECO:0000256" key="3">
    <source>
        <dbReference type="ARBA" id="ARBA00022475"/>
    </source>
</evidence>
<accession>A0A1S6HIG9</accession>
<keyword evidence="3" id="KW-1003">Cell membrane</keyword>